<dbReference type="Pfam" id="PF06764">
    <property type="entry name" value="DUF1223"/>
    <property type="match status" value="1"/>
</dbReference>
<name>A0A3B0SFX5_9ZZZZ</name>
<sequence length="249" mass="27796">MRFVLKMMIAMIVMALPVQAQVQENSVVNSAMNSVVNPAMDPVVVELFTSQGCPSCPRADAFLQELAARDDVLALALHVDYWDYIGWKDSFASPQYTARQRAYAKSQGQRMVYTPQMIINGVDQVVGTRTVDVVDVIARHKTREPYVSLEVTRDGSQLSIRAEAGEPLADRLTVQLIRYRPQARVDIKRGENAGRSINYVNIVTRLEILQQWDTNEPLELEASVSGNEPVVILLQHEGYGPVAAVARLR</sequence>
<organism evidence="1">
    <name type="scientific">hydrothermal vent metagenome</name>
    <dbReference type="NCBI Taxonomy" id="652676"/>
    <lineage>
        <taxon>unclassified sequences</taxon>
        <taxon>metagenomes</taxon>
        <taxon>ecological metagenomes</taxon>
    </lineage>
</organism>
<dbReference type="PANTHER" id="PTHR36057">
    <property type="match status" value="1"/>
</dbReference>
<proteinExistence type="predicted"/>
<dbReference type="Gene3D" id="3.40.30.10">
    <property type="entry name" value="Glutaredoxin"/>
    <property type="match status" value="1"/>
</dbReference>
<dbReference type="EMBL" id="UOEG01000197">
    <property type="protein sequence ID" value="VAV99638.1"/>
    <property type="molecule type" value="Genomic_DNA"/>
</dbReference>
<dbReference type="InterPro" id="IPR010634">
    <property type="entry name" value="DUF1223"/>
</dbReference>
<accession>A0A3B0SFX5</accession>
<gene>
    <name evidence="1" type="ORF">MNBD_ALPHA07-52</name>
</gene>
<dbReference type="SUPFAM" id="SSF52833">
    <property type="entry name" value="Thioredoxin-like"/>
    <property type="match status" value="1"/>
</dbReference>
<reference evidence="1" key="1">
    <citation type="submission" date="2018-06" db="EMBL/GenBank/DDBJ databases">
        <authorList>
            <person name="Zhirakovskaya E."/>
        </authorList>
    </citation>
    <scope>NUCLEOTIDE SEQUENCE</scope>
</reference>
<dbReference type="AlphaFoldDB" id="A0A3B0SFX5"/>
<dbReference type="InterPro" id="IPR036249">
    <property type="entry name" value="Thioredoxin-like_sf"/>
</dbReference>
<dbReference type="PANTHER" id="PTHR36057:SF1">
    <property type="entry name" value="LIPOPROTEIN LIPID ATTACHMENT SITE-LIKE PROTEIN, PUTATIVE (DUF1223)-RELATED"/>
    <property type="match status" value="1"/>
</dbReference>
<protein>
    <submittedName>
        <fullName evidence="1">Uncharacterized protein</fullName>
    </submittedName>
</protein>
<evidence type="ECO:0000313" key="1">
    <source>
        <dbReference type="EMBL" id="VAV99638.1"/>
    </source>
</evidence>